<dbReference type="GO" id="GO:0015074">
    <property type="term" value="P:DNA integration"/>
    <property type="evidence" value="ECO:0007669"/>
    <property type="project" value="UniProtKB-KW"/>
</dbReference>
<accession>A0A0B5QGG6</accession>
<keyword evidence="5" id="KW-0233">DNA recombination</keyword>
<evidence type="ECO:0000256" key="3">
    <source>
        <dbReference type="ARBA" id="ARBA00022908"/>
    </source>
</evidence>
<dbReference type="Pfam" id="PF00589">
    <property type="entry name" value="Phage_integrase"/>
    <property type="match status" value="1"/>
</dbReference>
<dbReference type="PANTHER" id="PTHR30349:SF41">
    <property type="entry name" value="INTEGRASE_RECOMBINASE PROTEIN MJ0367-RELATED"/>
    <property type="match status" value="1"/>
</dbReference>
<dbReference type="GO" id="GO:0006310">
    <property type="term" value="P:DNA recombination"/>
    <property type="evidence" value="ECO:0007669"/>
    <property type="project" value="UniProtKB-KW"/>
</dbReference>
<dbReference type="PROSITE" id="PS51900">
    <property type="entry name" value="CB"/>
    <property type="match status" value="1"/>
</dbReference>
<evidence type="ECO:0000259" key="7">
    <source>
        <dbReference type="PROSITE" id="PS51898"/>
    </source>
</evidence>
<evidence type="ECO:0000256" key="6">
    <source>
        <dbReference type="PROSITE-ProRule" id="PRU01248"/>
    </source>
</evidence>
<dbReference type="Gene3D" id="1.10.150.130">
    <property type="match status" value="1"/>
</dbReference>
<feature type="domain" description="Tyr recombinase" evidence="7">
    <location>
        <begin position="110"/>
        <end position="291"/>
    </location>
</feature>
<dbReference type="EMBL" id="CP010086">
    <property type="protein sequence ID" value="AJH01450.1"/>
    <property type="molecule type" value="Genomic_DNA"/>
</dbReference>
<dbReference type="InterPro" id="IPR050090">
    <property type="entry name" value="Tyrosine_recombinase_XerCD"/>
</dbReference>
<evidence type="ECO:0000256" key="2">
    <source>
        <dbReference type="ARBA" id="ARBA00008857"/>
    </source>
</evidence>
<dbReference type="STRING" id="1520.LF65_04921"/>
<dbReference type="Proteomes" id="UP000031866">
    <property type="component" value="Chromosome"/>
</dbReference>
<evidence type="ECO:0000313" key="10">
    <source>
        <dbReference type="Proteomes" id="UP000031866"/>
    </source>
</evidence>
<dbReference type="KEGG" id="cbei:LF65_04921"/>
<comment type="similarity">
    <text evidence="2">Belongs to the 'phage' integrase family.</text>
</comment>
<dbReference type="InterPro" id="IPR002104">
    <property type="entry name" value="Integrase_catalytic"/>
</dbReference>
<organism evidence="9 10">
    <name type="scientific">Clostridium beijerinckii</name>
    <name type="common">Clostridium MP</name>
    <dbReference type="NCBI Taxonomy" id="1520"/>
    <lineage>
        <taxon>Bacteria</taxon>
        <taxon>Bacillati</taxon>
        <taxon>Bacillota</taxon>
        <taxon>Clostridia</taxon>
        <taxon>Eubacteriales</taxon>
        <taxon>Clostridiaceae</taxon>
        <taxon>Clostridium</taxon>
    </lineage>
</organism>
<evidence type="ECO:0000313" key="9">
    <source>
        <dbReference type="EMBL" id="AJH01450.1"/>
    </source>
</evidence>
<dbReference type="InterPro" id="IPR010998">
    <property type="entry name" value="Integrase_recombinase_N"/>
</dbReference>
<feature type="domain" description="Core-binding (CB)" evidence="8">
    <location>
        <begin position="1"/>
        <end position="85"/>
    </location>
</feature>
<dbReference type="GO" id="GO:0003677">
    <property type="term" value="F:DNA binding"/>
    <property type="evidence" value="ECO:0007669"/>
    <property type="project" value="UniProtKB-UniRule"/>
</dbReference>
<name>A0A0B5QGG6_CLOBE</name>
<evidence type="ECO:0000256" key="5">
    <source>
        <dbReference type="ARBA" id="ARBA00023172"/>
    </source>
</evidence>
<sequence>MLNELVQKFKIYLEEDGKSIKTIESYVGDTSAFVAFLESKGANFNGEMKRFYITSYRNYLIENQYELATINKKVNSIHSFNRYLVDSGYTKDIVVNASKDRVKLAYGSERQVEVLTDSQVERILFYIQNEEKVSKRNKMIILLLLYTGLRVSELCEIKMKNIDFLTAHLKVFGKGGKVREVPLKSEVVDAIKECLVERSSNPFADSEYLLVGQRGVLQRDAINTLLEKLTVKIGIDVRLKPHTFRHTFCTRLVSKGVPITTVSKLAGHSSIDTTARFYINSSKEEKMRAVSLL</sequence>
<proteinExistence type="inferred from homology"/>
<dbReference type="AlphaFoldDB" id="A0A0B5QGG6"/>
<dbReference type="OrthoDB" id="184666at2"/>
<evidence type="ECO:0000259" key="8">
    <source>
        <dbReference type="PROSITE" id="PS51900"/>
    </source>
</evidence>
<dbReference type="InterPro" id="IPR011010">
    <property type="entry name" value="DNA_brk_join_enz"/>
</dbReference>
<gene>
    <name evidence="9" type="ORF">LF65_04921</name>
</gene>
<dbReference type="InterPro" id="IPR004107">
    <property type="entry name" value="Integrase_SAM-like_N"/>
</dbReference>
<evidence type="ECO:0000256" key="4">
    <source>
        <dbReference type="ARBA" id="ARBA00023125"/>
    </source>
</evidence>
<keyword evidence="3" id="KW-0229">DNA integration</keyword>
<dbReference type="PROSITE" id="PS51898">
    <property type="entry name" value="TYR_RECOMBINASE"/>
    <property type="match status" value="1"/>
</dbReference>
<comment type="function">
    <text evidence="1">Site-specific tyrosine recombinase, which acts by catalyzing the cutting and rejoining of the recombining DNA molecules.</text>
</comment>
<protein>
    <submittedName>
        <fullName evidence="9">Integrase</fullName>
    </submittedName>
</protein>
<dbReference type="Gene3D" id="1.10.443.10">
    <property type="entry name" value="Intergrase catalytic core"/>
    <property type="match status" value="1"/>
</dbReference>
<reference evidence="10" key="1">
    <citation type="submission" date="2014-12" db="EMBL/GenBank/DDBJ databases">
        <title>Genome sequence of Clostridium beijerinckii strain 59B.</title>
        <authorList>
            <person name="Little G.T."/>
            <person name="Minton N.P."/>
        </authorList>
    </citation>
    <scope>NUCLEOTIDE SEQUENCE [LARGE SCALE GENOMIC DNA]</scope>
    <source>
        <strain evidence="10">59B</strain>
    </source>
</reference>
<dbReference type="Pfam" id="PF13495">
    <property type="entry name" value="Phage_int_SAM_4"/>
    <property type="match status" value="1"/>
</dbReference>
<dbReference type="InterPro" id="IPR044068">
    <property type="entry name" value="CB"/>
</dbReference>
<dbReference type="SUPFAM" id="SSF56349">
    <property type="entry name" value="DNA breaking-rejoining enzymes"/>
    <property type="match status" value="1"/>
</dbReference>
<dbReference type="RefSeq" id="WP_041899875.1">
    <property type="nucleotide sequence ID" value="NZ_CP010086.2"/>
</dbReference>
<keyword evidence="4 6" id="KW-0238">DNA-binding</keyword>
<evidence type="ECO:0000256" key="1">
    <source>
        <dbReference type="ARBA" id="ARBA00003283"/>
    </source>
</evidence>
<dbReference type="InterPro" id="IPR013762">
    <property type="entry name" value="Integrase-like_cat_sf"/>
</dbReference>
<dbReference type="PANTHER" id="PTHR30349">
    <property type="entry name" value="PHAGE INTEGRASE-RELATED"/>
    <property type="match status" value="1"/>
</dbReference>